<protein>
    <recommendedName>
        <fullName evidence="2">DUF427 domain-containing protein</fullName>
    </recommendedName>
</protein>
<keyword evidence="4" id="KW-1185">Reference proteome</keyword>
<dbReference type="InterPro" id="IPR007361">
    <property type="entry name" value="DUF427"/>
</dbReference>
<evidence type="ECO:0000259" key="2">
    <source>
        <dbReference type="Pfam" id="PF04248"/>
    </source>
</evidence>
<feature type="domain" description="DUF427" evidence="2">
    <location>
        <begin position="33"/>
        <end position="122"/>
    </location>
</feature>
<dbReference type="RefSeq" id="WP_014436700.1">
    <property type="nucleotide sequence ID" value="NC_017080.1"/>
</dbReference>
<dbReference type="InterPro" id="IPR038694">
    <property type="entry name" value="DUF427_sf"/>
</dbReference>
<proteinExistence type="predicted"/>
<reference evidence="3 4" key="1">
    <citation type="submission" date="2012-02" db="EMBL/GenBank/DDBJ databases">
        <title>Complete genome sequence of Phycisphaera mikurensis NBRC 102666.</title>
        <authorList>
            <person name="Ankai A."/>
            <person name="Hosoyama A."/>
            <person name="Terui Y."/>
            <person name="Sekine M."/>
            <person name="Fukai R."/>
            <person name="Kato Y."/>
            <person name="Nakamura S."/>
            <person name="Yamada-Narita S."/>
            <person name="Kawakoshi A."/>
            <person name="Fukunaga Y."/>
            <person name="Yamazaki S."/>
            <person name="Fujita N."/>
        </authorList>
    </citation>
    <scope>NUCLEOTIDE SEQUENCE [LARGE SCALE GENOMIC DNA]</scope>
    <source>
        <strain evidence="4">NBRC 102666 / KCTC 22515 / FYK2301M01</strain>
    </source>
</reference>
<dbReference type="PANTHER" id="PTHR43058:SF1">
    <property type="entry name" value="DUF427 DOMAIN-CONTAINING PROTEIN"/>
    <property type="match status" value="1"/>
</dbReference>
<dbReference type="EMBL" id="AP012338">
    <property type="protein sequence ID" value="BAM03481.1"/>
    <property type="molecule type" value="Genomic_DNA"/>
</dbReference>
<evidence type="ECO:0000256" key="1">
    <source>
        <dbReference type="SAM" id="MobiDB-lite"/>
    </source>
</evidence>
<feature type="region of interest" description="Disordered" evidence="1">
    <location>
        <begin position="1"/>
        <end position="22"/>
    </location>
</feature>
<gene>
    <name evidence="3" type="ordered locus">PSMK_13220</name>
</gene>
<dbReference type="STRING" id="1142394.PSMK_13220"/>
<evidence type="ECO:0000313" key="3">
    <source>
        <dbReference type="EMBL" id="BAM03481.1"/>
    </source>
</evidence>
<dbReference type="KEGG" id="phm:PSMK_13220"/>
<organism evidence="3 4">
    <name type="scientific">Phycisphaera mikurensis (strain NBRC 102666 / KCTC 22515 / FYK2301M01)</name>
    <dbReference type="NCBI Taxonomy" id="1142394"/>
    <lineage>
        <taxon>Bacteria</taxon>
        <taxon>Pseudomonadati</taxon>
        <taxon>Planctomycetota</taxon>
        <taxon>Phycisphaerae</taxon>
        <taxon>Phycisphaerales</taxon>
        <taxon>Phycisphaeraceae</taxon>
        <taxon>Phycisphaera</taxon>
    </lineage>
</organism>
<dbReference type="AlphaFoldDB" id="I0IDZ3"/>
<dbReference type="eggNOG" id="COG2343">
    <property type="taxonomic scope" value="Bacteria"/>
</dbReference>
<dbReference type="PATRIC" id="fig|1142394.8.peg.1359"/>
<dbReference type="Pfam" id="PF04248">
    <property type="entry name" value="NTP_transf_9"/>
    <property type="match status" value="1"/>
</dbReference>
<dbReference type="Gene3D" id="2.170.150.40">
    <property type="entry name" value="Domain of unknown function (DUF427)"/>
    <property type="match status" value="1"/>
</dbReference>
<feature type="compositionally biased region" description="Pro residues" evidence="1">
    <location>
        <begin position="1"/>
        <end position="11"/>
    </location>
</feature>
<dbReference type="OrthoDB" id="119916at2"/>
<dbReference type="Proteomes" id="UP000007881">
    <property type="component" value="Chromosome"/>
</dbReference>
<accession>I0IDZ3</accession>
<dbReference type="HOGENOM" id="CLU_103537_0_0_0"/>
<sequence>MQRPTPQPPGPGQESAWDYPRPPRLEPVGERLRIEFNGVAIADTTAGHRVLETSHPPVYYFPPRDLLPASIVDAGGGSFCEWKGRACYHDVVVGDRRLERVAWSYPNPTDRFAAIAGHLAFYCGPMDGCYVGSERATPQPGGFYGGWVTSRVVGPFKGEPGTEGW</sequence>
<evidence type="ECO:0000313" key="4">
    <source>
        <dbReference type="Proteomes" id="UP000007881"/>
    </source>
</evidence>
<name>I0IDZ3_PHYMF</name>
<dbReference type="PANTHER" id="PTHR43058">
    <property type="entry name" value="SLR0655 PROTEIN"/>
    <property type="match status" value="1"/>
</dbReference>